<dbReference type="SFLD" id="SFLDG01146">
    <property type="entry name" value="C1.2.2"/>
    <property type="match status" value="1"/>
</dbReference>
<evidence type="ECO:0000313" key="3">
    <source>
        <dbReference type="Proteomes" id="UP001282284"/>
    </source>
</evidence>
<dbReference type="EMBL" id="JAUBDI010000008">
    <property type="protein sequence ID" value="MDW0113529.1"/>
    <property type="molecule type" value="Genomic_DNA"/>
</dbReference>
<accession>A0ABU4G976</accession>
<evidence type="ECO:0000313" key="2">
    <source>
        <dbReference type="EMBL" id="MDW0113529.1"/>
    </source>
</evidence>
<name>A0ABU4G976_9BACL</name>
<comment type="similarity">
    <text evidence="1">Belongs to the 5'(3')-deoxyribonucleotidase family.</text>
</comment>
<comment type="caution">
    <text evidence="2">The sequence shown here is derived from an EMBL/GenBank/DDBJ whole genome shotgun (WGS) entry which is preliminary data.</text>
</comment>
<dbReference type="Pfam" id="PF06941">
    <property type="entry name" value="NT5C"/>
    <property type="match status" value="1"/>
</dbReference>
<dbReference type="InterPro" id="IPR023214">
    <property type="entry name" value="HAD_sf"/>
</dbReference>
<dbReference type="InterPro" id="IPR036412">
    <property type="entry name" value="HAD-like_sf"/>
</dbReference>
<keyword evidence="3" id="KW-1185">Reference proteome</keyword>
<evidence type="ECO:0000256" key="1">
    <source>
        <dbReference type="ARBA" id="ARBA00009589"/>
    </source>
</evidence>
<dbReference type="SFLD" id="SFLDS00003">
    <property type="entry name" value="Haloacid_Dehalogenase"/>
    <property type="match status" value="1"/>
</dbReference>
<proteinExistence type="inferred from homology"/>
<dbReference type="PANTHER" id="PTHR16504:SF4">
    <property type="entry name" value="5'(3')-DEOXYRIBONUCLEOTIDASE"/>
    <property type="match status" value="1"/>
</dbReference>
<dbReference type="InterPro" id="IPR010708">
    <property type="entry name" value="5'(3')-deoxyribonucleotidase"/>
</dbReference>
<dbReference type="Gene3D" id="1.10.40.40">
    <property type="entry name" value="Deoxyribonucleotidase, domain 2"/>
    <property type="match status" value="1"/>
</dbReference>
<dbReference type="RefSeq" id="WP_317943931.1">
    <property type="nucleotide sequence ID" value="NZ_JAUBDI010000008.1"/>
</dbReference>
<dbReference type="Gene3D" id="3.40.50.1000">
    <property type="entry name" value="HAD superfamily/HAD-like"/>
    <property type="match status" value="1"/>
</dbReference>
<protein>
    <submittedName>
        <fullName evidence="2">5'(3')-deoxyribonucleotidase</fullName>
    </submittedName>
</protein>
<reference evidence="2 3" key="1">
    <citation type="submission" date="2023-06" db="EMBL/GenBank/DDBJ databases">
        <title>Sporosarcina sp. nov., isolated from Korean traditional fermented seafood 'Jeotgal'.</title>
        <authorList>
            <person name="Yang A.I."/>
            <person name="Shin N.-R."/>
        </authorList>
    </citation>
    <scope>NUCLEOTIDE SEQUENCE [LARGE SCALE GENOMIC DNA]</scope>
    <source>
        <strain evidence="2 3">KCTC13119</strain>
    </source>
</reference>
<organism evidence="2 3">
    <name type="scientific">Sporosarcina saromensis</name>
    <dbReference type="NCBI Taxonomy" id="359365"/>
    <lineage>
        <taxon>Bacteria</taxon>
        <taxon>Bacillati</taxon>
        <taxon>Bacillota</taxon>
        <taxon>Bacilli</taxon>
        <taxon>Bacillales</taxon>
        <taxon>Caryophanaceae</taxon>
        <taxon>Sporosarcina</taxon>
    </lineage>
</organism>
<sequence>MRRIAVDMDEVLADFTQQVLDVLNKKTNQRYTRAHLKEYSIEKLYPNELDYLVEQIHTDHFFRTMQVIEGSQVVLERLSKHYEIVIATAAMEVPNSFAAKFDWLRENFPFLDPNLFIFCGNKKVVQADYLIDDNIQQLTRFEGRGVMYTAMQNIELAYDVRVDNWHEVEMYFMEELSVKA</sequence>
<gene>
    <name evidence="2" type="ORF">QT711_10045</name>
</gene>
<dbReference type="PANTHER" id="PTHR16504">
    <property type="entry name" value="5'(3')-DEOXYRIBONUCLEOTIDASE"/>
    <property type="match status" value="1"/>
</dbReference>
<dbReference type="SUPFAM" id="SSF56784">
    <property type="entry name" value="HAD-like"/>
    <property type="match status" value="1"/>
</dbReference>
<dbReference type="Proteomes" id="UP001282284">
    <property type="component" value="Unassembled WGS sequence"/>
</dbReference>
<dbReference type="SFLD" id="SFLDG01126">
    <property type="entry name" value="C1.2:_Nucleotidase_Like"/>
    <property type="match status" value="1"/>
</dbReference>